<name>A0ABS6V857_9SPHN</name>
<accession>A0ABS6V857</accession>
<dbReference type="InterPro" id="IPR006119">
    <property type="entry name" value="Resolv_N"/>
</dbReference>
<dbReference type="PROSITE" id="PS51737">
    <property type="entry name" value="RECOMBINASE_DNA_BIND"/>
    <property type="match status" value="1"/>
</dbReference>
<dbReference type="SMART" id="SM00857">
    <property type="entry name" value="Resolvase"/>
    <property type="match status" value="1"/>
</dbReference>
<dbReference type="Pfam" id="PF00239">
    <property type="entry name" value="Resolvase"/>
    <property type="match status" value="1"/>
</dbReference>
<sequence length="526" mass="58491">MKKLRCAIYTRKSSDEGLDQEFNSLDAQRDACRSYIDSQRHEGWSSVRASYDDGGFSGGSMERPGLKALLADVEVGKVDIVVIYKIDRLTRSLADFARIVERFENSGVSFVSVTQSFNTKTSMGRLMLHVLLSFAQFEREVGAERVRDKIAASKAKGMWMGGVVPLGFDVEDRKLVINEEEAGSVQLLMAKFAELQSVPALLDWAREKGLKTKQRMRKGKPSGGTAFTYGALRCLLSNRLYAGQVKHKGKVYEGLHDAIVERPLFEKVQAILATRCSEAMCGPKLRSNSMLQGLIKDHLDRPMGPVHTVRNGQRHRYYVTHPKGVATGDPAPLRMPADKLEALCGKLLAEHWNSKVGSIDDAEAVQTPAELLLKGTAEERRKLFLHHVLKVLIGDGKLMLTLNDGSRLERTVKKLRHGNDAQLIVSEPEQSVGAAADPQLVKLMQDAYQARELALTKPMTPIDKLAKKFGRSTERFKRLVRLSYLSPEIVSAIIEGRAATALKARDIQNLNGIPLSWIEQEQIFLG</sequence>
<dbReference type="PANTHER" id="PTHR30461:SF23">
    <property type="entry name" value="DNA RECOMBINASE-RELATED"/>
    <property type="match status" value="1"/>
</dbReference>
<dbReference type="InterPro" id="IPR011109">
    <property type="entry name" value="DNA_bind_recombinase_dom"/>
</dbReference>
<dbReference type="PROSITE" id="PS51736">
    <property type="entry name" value="RECOMBINASES_3"/>
    <property type="match status" value="1"/>
</dbReference>
<comment type="caution">
    <text evidence="3">The sequence shown here is derived from an EMBL/GenBank/DDBJ whole genome shotgun (WGS) entry which is preliminary data.</text>
</comment>
<protein>
    <submittedName>
        <fullName evidence="3">Recombinase family protein</fullName>
    </submittedName>
</protein>
<feature type="domain" description="Resolvase/invertase-type recombinase catalytic" evidence="1">
    <location>
        <begin position="5"/>
        <end position="157"/>
    </location>
</feature>
<evidence type="ECO:0000259" key="1">
    <source>
        <dbReference type="PROSITE" id="PS51736"/>
    </source>
</evidence>
<dbReference type="Proteomes" id="UP000698028">
    <property type="component" value="Unassembled WGS sequence"/>
</dbReference>
<dbReference type="Pfam" id="PF07508">
    <property type="entry name" value="Recombinase"/>
    <property type="match status" value="1"/>
</dbReference>
<dbReference type="PANTHER" id="PTHR30461">
    <property type="entry name" value="DNA-INVERTASE FROM LAMBDOID PROPHAGE"/>
    <property type="match status" value="1"/>
</dbReference>
<feature type="domain" description="Recombinase" evidence="2">
    <location>
        <begin position="165"/>
        <end position="278"/>
    </location>
</feature>
<evidence type="ECO:0000313" key="3">
    <source>
        <dbReference type="EMBL" id="MBW0145767.1"/>
    </source>
</evidence>
<proteinExistence type="predicted"/>
<dbReference type="EMBL" id="JAHVAH010000001">
    <property type="protein sequence ID" value="MBW0145767.1"/>
    <property type="molecule type" value="Genomic_DNA"/>
</dbReference>
<organism evidence="3 4">
    <name type="scientific">Sphingomicrobium clamense</name>
    <dbReference type="NCBI Taxonomy" id="2851013"/>
    <lineage>
        <taxon>Bacteria</taxon>
        <taxon>Pseudomonadati</taxon>
        <taxon>Pseudomonadota</taxon>
        <taxon>Alphaproteobacteria</taxon>
        <taxon>Sphingomonadales</taxon>
        <taxon>Sphingomonadaceae</taxon>
        <taxon>Sphingomicrobium</taxon>
    </lineage>
</organism>
<dbReference type="CDD" id="cd03768">
    <property type="entry name" value="SR_ResInv"/>
    <property type="match status" value="1"/>
</dbReference>
<evidence type="ECO:0000259" key="2">
    <source>
        <dbReference type="PROSITE" id="PS51737"/>
    </source>
</evidence>
<reference evidence="3 4" key="1">
    <citation type="submission" date="2021-07" db="EMBL/GenBank/DDBJ databases">
        <title>The draft genome sequence of Sphingomicrobium sp. B8.</title>
        <authorList>
            <person name="Mu L."/>
        </authorList>
    </citation>
    <scope>NUCLEOTIDE SEQUENCE [LARGE SCALE GENOMIC DNA]</scope>
    <source>
        <strain evidence="3 4">B8</strain>
    </source>
</reference>
<gene>
    <name evidence="3" type="ORF">KTQ36_10745</name>
</gene>
<evidence type="ECO:0000313" key="4">
    <source>
        <dbReference type="Proteomes" id="UP000698028"/>
    </source>
</evidence>
<dbReference type="RefSeq" id="WP_218633648.1">
    <property type="nucleotide sequence ID" value="NZ_JAHVAH010000001.1"/>
</dbReference>
<keyword evidence="4" id="KW-1185">Reference proteome</keyword>
<dbReference type="InterPro" id="IPR050639">
    <property type="entry name" value="SSR_resolvase"/>
</dbReference>